<evidence type="ECO:0000313" key="2">
    <source>
        <dbReference type="Proteomes" id="UP001601521"/>
    </source>
</evidence>
<gene>
    <name evidence="1" type="ORF">ACFYTH_03755</name>
</gene>
<accession>A0ABW6NBF9</accession>
<sequence length="102" mass="10456">MRFVPESVLGMAQTLDPAVDATKAHATNIANVGFDPSHTGQDYGPEGKKIAAGVEGLVTMLQSWSEASEATAGALRQVVDLTVDTDQGNRAQIDGSTGGPAS</sequence>
<dbReference type="EMBL" id="JBIALX010000001">
    <property type="protein sequence ID" value="MFF0452470.1"/>
    <property type="molecule type" value="Genomic_DNA"/>
</dbReference>
<organism evidence="1 2">
    <name type="scientific">Nocardia africana</name>
    <dbReference type="NCBI Taxonomy" id="134964"/>
    <lineage>
        <taxon>Bacteria</taxon>
        <taxon>Bacillati</taxon>
        <taxon>Actinomycetota</taxon>
        <taxon>Actinomycetes</taxon>
        <taxon>Mycobacteriales</taxon>
        <taxon>Nocardiaceae</taxon>
        <taxon>Nocardia</taxon>
    </lineage>
</organism>
<protein>
    <recommendedName>
        <fullName evidence="3">WXG100 family type VII secretion target</fullName>
    </recommendedName>
</protein>
<keyword evidence="2" id="KW-1185">Reference proteome</keyword>
<dbReference type="RefSeq" id="WP_387248899.1">
    <property type="nucleotide sequence ID" value="NZ_JBIALX010000001.1"/>
</dbReference>
<proteinExistence type="predicted"/>
<name>A0ABW6NBF9_9NOCA</name>
<comment type="caution">
    <text evidence="1">The sequence shown here is derived from an EMBL/GenBank/DDBJ whole genome shotgun (WGS) entry which is preliminary data.</text>
</comment>
<evidence type="ECO:0008006" key="3">
    <source>
        <dbReference type="Google" id="ProtNLM"/>
    </source>
</evidence>
<reference evidence="1 2" key="1">
    <citation type="submission" date="2024-10" db="EMBL/GenBank/DDBJ databases">
        <title>The Natural Products Discovery Center: Release of the First 8490 Sequenced Strains for Exploring Actinobacteria Biosynthetic Diversity.</title>
        <authorList>
            <person name="Kalkreuter E."/>
            <person name="Kautsar S.A."/>
            <person name="Yang D."/>
            <person name="Bader C.D."/>
            <person name="Teijaro C.N."/>
            <person name="Fluegel L."/>
            <person name="Davis C.M."/>
            <person name="Simpson J.R."/>
            <person name="Lauterbach L."/>
            <person name="Steele A.D."/>
            <person name="Gui C."/>
            <person name="Meng S."/>
            <person name="Li G."/>
            <person name="Viehrig K."/>
            <person name="Ye F."/>
            <person name="Su P."/>
            <person name="Kiefer A.F."/>
            <person name="Nichols A."/>
            <person name="Cepeda A.J."/>
            <person name="Yan W."/>
            <person name="Fan B."/>
            <person name="Jiang Y."/>
            <person name="Adhikari A."/>
            <person name="Zheng C.-J."/>
            <person name="Schuster L."/>
            <person name="Cowan T.M."/>
            <person name="Smanski M.J."/>
            <person name="Chevrette M.G."/>
            <person name="De Carvalho L.P.S."/>
            <person name="Shen B."/>
        </authorList>
    </citation>
    <scope>NUCLEOTIDE SEQUENCE [LARGE SCALE GENOMIC DNA]</scope>
    <source>
        <strain evidence="1 2">NPDC004550</strain>
    </source>
</reference>
<evidence type="ECO:0000313" key="1">
    <source>
        <dbReference type="EMBL" id="MFF0452470.1"/>
    </source>
</evidence>
<dbReference type="Proteomes" id="UP001601521">
    <property type="component" value="Unassembled WGS sequence"/>
</dbReference>